<evidence type="ECO:0000259" key="6">
    <source>
        <dbReference type="PROSITE" id="PS50011"/>
    </source>
</evidence>
<evidence type="ECO:0000256" key="5">
    <source>
        <dbReference type="SAM" id="Phobius"/>
    </source>
</evidence>
<accession>A0A0K1QA08</accession>
<dbReference type="RefSeq" id="WP_146653481.1">
    <property type="nucleotide sequence ID" value="NZ_CP012333.1"/>
</dbReference>
<gene>
    <name evidence="7" type="ORF">AKJ09_09242</name>
</gene>
<evidence type="ECO:0000256" key="2">
    <source>
        <dbReference type="ARBA" id="ARBA00022741"/>
    </source>
</evidence>
<dbReference type="AlphaFoldDB" id="A0A0K1QA08"/>
<dbReference type="InterPro" id="IPR000719">
    <property type="entry name" value="Prot_kinase_dom"/>
</dbReference>
<name>A0A0K1QA08_9BACT</name>
<feature type="transmembrane region" description="Helical" evidence="5">
    <location>
        <begin position="219"/>
        <end position="236"/>
    </location>
</feature>
<dbReference type="PROSITE" id="PS00108">
    <property type="entry name" value="PROTEIN_KINASE_ST"/>
    <property type="match status" value="1"/>
</dbReference>
<keyword evidence="8" id="KW-1185">Reference proteome</keyword>
<dbReference type="PANTHER" id="PTHR43289">
    <property type="entry name" value="MITOGEN-ACTIVATED PROTEIN KINASE KINASE KINASE 20-RELATED"/>
    <property type="match status" value="1"/>
</dbReference>
<dbReference type="Gene3D" id="1.10.510.10">
    <property type="entry name" value="Transferase(Phosphotransferase) domain 1"/>
    <property type="match status" value="1"/>
</dbReference>
<keyword evidence="1" id="KW-0808">Transferase</keyword>
<dbReference type="Proteomes" id="UP000064967">
    <property type="component" value="Chromosome"/>
</dbReference>
<dbReference type="SUPFAM" id="SSF56112">
    <property type="entry name" value="Protein kinase-like (PK-like)"/>
    <property type="match status" value="1"/>
</dbReference>
<proteinExistence type="predicted"/>
<keyword evidence="2" id="KW-0547">Nucleotide-binding</keyword>
<keyword evidence="4" id="KW-0067">ATP-binding</keyword>
<dbReference type="SMART" id="SM00220">
    <property type="entry name" value="S_TKc"/>
    <property type="match status" value="1"/>
</dbReference>
<dbReference type="GO" id="GO:0005524">
    <property type="term" value="F:ATP binding"/>
    <property type="evidence" value="ECO:0007669"/>
    <property type="project" value="UniProtKB-KW"/>
</dbReference>
<dbReference type="STRING" id="1391654.AKJ09_09242"/>
<keyword evidence="5" id="KW-0472">Membrane</keyword>
<keyword evidence="5" id="KW-1133">Transmembrane helix</keyword>
<dbReference type="GO" id="GO:0004674">
    <property type="term" value="F:protein serine/threonine kinase activity"/>
    <property type="evidence" value="ECO:0007669"/>
    <property type="project" value="UniProtKB-KW"/>
</dbReference>
<evidence type="ECO:0000313" key="7">
    <source>
        <dbReference type="EMBL" id="AKV02579.1"/>
    </source>
</evidence>
<reference evidence="7 8" key="1">
    <citation type="submission" date="2015-08" db="EMBL/GenBank/DDBJ databases">
        <authorList>
            <person name="Babu N.S."/>
            <person name="Beckwith C.J."/>
            <person name="Beseler K.G."/>
            <person name="Brison A."/>
            <person name="Carone J.V."/>
            <person name="Caskin T.P."/>
            <person name="Diamond M."/>
            <person name="Durham M.E."/>
            <person name="Foxe J.M."/>
            <person name="Go M."/>
            <person name="Henderson B.A."/>
            <person name="Jones I.B."/>
            <person name="McGettigan J.A."/>
            <person name="Micheletti S.J."/>
            <person name="Nasrallah M.E."/>
            <person name="Ortiz D."/>
            <person name="Piller C.R."/>
            <person name="Privatt S.R."/>
            <person name="Schneider S.L."/>
            <person name="Sharp S."/>
            <person name="Smith T.C."/>
            <person name="Stanton J.D."/>
            <person name="Ullery H.E."/>
            <person name="Wilson R.J."/>
            <person name="Serrano M.G."/>
            <person name="Buck G."/>
            <person name="Lee V."/>
            <person name="Wang Y."/>
            <person name="Carvalho R."/>
            <person name="Voegtly L."/>
            <person name="Shi R."/>
            <person name="Duckworth R."/>
            <person name="Johnson A."/>
            <person name="Loviza R."/>
            <person name="Walstead R."/>
            <person name="Shah Z."/>
            <person name="Kiflezghi M."/>
            <person name="Wade K."/>
            <person name="Ball S.L."/>
            <person name="Bradley K.W."/>
            <person name="Asai D.J."/>
            <person name="Bowman C.A."/>
            <person name="Russell D.A."/>
            <person name="Pope W.H."/>
            <person name="Jacobs-Sera D."/>
            <person name="Hendrix R.W."/>
            <person name="Hatfull G.F."/>
        </authorList>
    </citation>
    <scope>NUCLEOTIDE SEQUENCE [LARGE SCALE GENOMIC DNA]</scope>
    <source>
        <strain evidence="7 8">DSM 27648</strain>
    </source>
</reference>
<dbReference type="InterPro" id="IPR011009">
    <property type="entry name" value="Kinase-like_dom_sf"/>
</dbReference>
<dbReference type="CDD" id="cd14014">
    <property type="entry name" value="STKc_PknB_like"/>
    <property type="match status" value="1"/>
</dbReference>
<protein>
    <submittedName>
        <fullName evidence="7">Serine/threonine protein kinase</fullName>
    </submittedName>
</protein>
<evidence type="ECO:0000313" key="8">
    <source>
        <dbReference type="Proteomes" id="UP000064967"/>
    </source>
</evidence>
<evidence type="ECO:0000256" key="3">
    <source>
        <dbReference type="ARBA" id="ARBA00022777"/>
    </source>
</evidence>
<keyword evidence="5" id="KW-0812">Transmembrane</keyword>
<keyword evidence="3 7" id="KW-0418">Kinase</keyword>
<dbReference type="KEGG" id="llu:AKJ09_09242"/>
<feature type="transmembrane region" description="Helical" evidence="5">
    <location>
        <begin position="195"/>
        <end position="213"/>
    </location>
</feature>
<feature type="domain" description="Protein kinase" evidence="6">
    <location>
        <begin position="283"/>
        <end position="583"/>
    </location>
</feature>
<dbReference type="PROSITE" id="PS50011">
    <property type="entry name" value="PROTEIN_KINASE_DOM"/>
    <property type="match status" value="1"/>
</dbReference>
<evidence type="ECO:0000256" key="1">
    <source>
        <dbReference type="ARBA" id="ARBA00022679"/>
    </source>
</evidence>
<dbReference type="Pfam" id="PF00069">
    <property type="entry name" value="Pkinase"/>
    <property type="match status" value="1"/>
</dbReference>
<keyword evidence="7" id="KW-0723">Serine/threonine-protein kinase</keyword>
<evidence type="ECO:0000256" key="4">
    <source>
        <dbReference type="ARBA" id="ARBA00022840"/>
    </source>
</evidence>
<sequence>MKLRQSFPAGQSSASKIKAMLLCLDAKKGTKAADAWLAKLRLARADLEDETRLLPLGALRSAIAAFLSELPDSLDAMAPYLIAQDNLGCWARILRGTRAPEEAFARMDASDSEHGRTTLWDTIDAGPGHWHGRVRIAHDPTLEKDGVLARARAVELSVVPMLFGYARGVVTMRSSEDVTQEFDVRWALPNTGRGVAIGAAAGVVLGGGALAAAPSSFGLFAALGAPLIFGGAGLVWSRDRERRIADAAQAVRVSALERSLALRETEDRAPAGDLDGLVVAGQYRIGARMGSGASGVIYEATRITDGLPVAIKLLRAATAHDAVASDRLRREAEALGLAWHPNVVEVIDHGHLPDGTAYLVMELLRGEVLANRLKYRGRLSSDEVYPIALQLAEAFVAVHAAGVVHRDLKPANVYLTRDPETGGERLKVLDFGIARVEWEEMRITNIGAPLGTPGYMSPEQESGADVDARSDIFAIGALLYECLVGEPPPPSTEDMWKAGSRPRSSLGLRVHEDVGFMSDRIDLTYRLDSGVQPASRKLPSAAPVALAEPLDVPPAWRAIVERALAKRPEERFQDTRSFQQAIRALSGSIIPPASEASST</sequence>
<dbReference type="InterPro" id="IPR008271">
    <property type="entry name" value="Ser/Thr_kinase_AS"/>
</dbReference>
<dbReference type="Gene3D" id="3.30.200.20">
    <property type="entry name" value="Phosphorylase Kinase, domain 1"/>
    <property type="match status" value="1"/>
</dbReference>
<organism evidence="7 8">
    <name type="scientific">Labilithrix luteola</name>
    <dbReference type="NCBI Taxonomy" id="1391654"/>
    <lineage>
        <taxon>Bacteria</taxon>
        <taxon>Pseudomonadati</taxon>
        <taxon>Myxococcota</taxon>
        <taxon>Polyangia</taxon>
        <taxon>Polyangiales</taxon>
        <taxon>Labilitrichaceae</taxon>
        <taxon>Labilithrix</taxon>
    </lineage>
</organism>
<dbReference type="EMBL" id="CP012333">
    <property type="protein sequence ID" value="AKV02579.1"/>
    <property type="molecule type" value="Genomic_DNA"/>
</dbReference>
<dbReference type="PANTHER" id="PTHR43289:SF34">
    <property type="entry name" value="SERINE_THREONINE-PROTEIN KINASE YBDM-RELATED"/>
    <property type="match status" value="1"/>
</dbReference>
<dbReference type="OrthoDB" id="9779541at2"/>